<keyword evidence="2" id="KW-0132">Cell division</keyword>
<proteinExistence type="inferred from homology"/>
<gene>
    <name evidence="2" type="primary">cpoB</name>
    <name evidence="6" type="ordered locus">B5T_03224</name>
</gene>
<protein>
    <recommendedName>
        <fullName evidence="2">Cell division coordinator CpoB</fullName>
    </recommendedName>
</protein>
<dbReference type="Gene3D" id="1.20.5.110">
    <property type="match status" value="1"/>
</dbReference>
<dbReference type="GO" id="GO:0070206">
    <property type="term" value="P:protein trimerization"/>
    <property type="evidence" value="ECO:0007669"/>
    <property type="project" value="InterPro"/>
</dbReference>
<dbReference type="SUPFAM" id="SSF48452">
    <property type="entry name" value="TPR-like"/>
    <property type="match status" value="1"/>
</dbReference>
<dbReference type="InterPro" id="IPR014162">
    <property type="entry name" value="CpoB_C"/>
</dbReference>
<feature type="region of interest" description="Disordered" evidence="3">
    <location>
        <begin position="32"/>
        <end position="53"/>
    </location>
</feature>
<keyword evidence="1 2" id="KW-0732">Signal</keyword>
<keyword evidence="2" id="KW-0574">Periplasm</keyword>
<dbReference type="HAMAP" id="MF_02066">
    <property type="entry name" value="CpoB"/>
    <property type="match status" value="1"/>
</dbReference>
<organism evidence="6 7">
    <name type="scientific">Alcanivorax dieselolei (strain DSM 16502 / CGMCC 1.3690 / MCCC 1A00001 / B-5)</name>
    <name type="common">Alloalcanivorax dieselolei</name>
    <dbReference type="NCBI Taxonomy" id="930169"/>
    <lineage>
        <taxon>Bacteria</taxon>
        <taxon>Pseudomonadati</taxon>
        <taxon>Pseudomonadota</taxon>
        <taxon>Gammaproteobacteria</taxon>
        <taxon>Oceanospirillales</taxon>
        <taxon>Alcanivoracaceae</taxon>
        <taxon>Alloalcanivorax</taxon>
    </lineage>
</organism>
<evidence type="ECO:0000259" key="5">
    <source>
        <dbReference type="Pfam" id="PF16331"/>
    </source>
</evidence>
<evidence type="ECO:0000313" key="7">
    <source>
        <dbReference type="Proteomes" id="UP000006286"/>
    </source>
</evidence>
<dbReference type="STRING" id="930169.B5T_03224"/>
<comment type="function">
    <text evidence="2">Mediates coordination of peptidoglycan synthesis and outer membrane constriction during cell division.</text>
</comment>
<comment type="similarity">
    <text evidence="2">Belongs to the CpoB family.</text>
</comment>
<feature type="region of interest" description="Disordered" evidence="3">
    <location>
        <begin position="110"/>
        <end position="141"/>
    </location>
</feature>
<feature type="signal peptide" evidence="2">
    <location>
        <begin position="1"/>
        <end position="29"/>
    </location>
</feature>
<comment type="subcellular location">
    <subcellularLocation>
        <location evidence="2">Periplasm</location>
    </subcellularLocation>
</comment>
<dbReference type="Pfam" id="PF13525">
    <property type="entry name" value="YfiO"/>
    <property type="match status" value="1"/>
</dbReference>
<dbReference type="Proteomes" id="UP000006286">
    <property type="component" value="Chromosome"/>
</dbReference>
<evidence type="ECO:0000256" key="2">
    <source>
        <dbReference type="HAMAP-Rule" id="MF_02066"/>
    </source>
</evidence>
<dbReference type="eggNOG" id="COG1729">
    <property type="taxonomic scope" value="Bacteria"/>
</dbReference>
<evidence type="ECO:0000259" key="4">
    <source>
        <dbReference type="Pfam" id="PF13525"/>
    </source>
</evidence>
<evidence type="ECO:0000313" key="6">
    <source>
        <dbReference type="EMBL" id="AFT71491.1"/>
    </source>
</evidence>
<dbReference type="AlphaFoldDB" id="K0CIT8"/>
<accession>K0CIT8</accession>
<feature type="coiled-coil region" evidence="2">
    <location>
        <begin position="60"/>
        <end position="97"/>
    </location>
</feature>
<dbReference type="Pfam" id="PF16331">
    <property type="entry name" value="TolA_bind_tri"/>
    <property type="match status" value="1"/>
</dbReference>
<keyword evidence="7" id="KW-1185">Reference proteome</keyword>
<keyword evidence="2" id="KW-0131">Cell cycle</keyword>
<feature type="domain" description="YbgF trimerisation" evidence="5">
    <location>
        <begin position="58"/>
        <end position="114"/>
    </location>
</feature>
<feature type="chain" id="PRO_5009992075" description="Cell division coordinator CpoB" evidence="2">
    <location>
        <begin position="30"/>
        <end position="264"/>
    </location>
</feature>
<dbReference type="Gene3D" id="1.25.40.10">
    <property type="entry name" value="Tetratricopeptide repeat domain"/>
    <property type="match status" value="1"/>
</dbReference>
<name>K0CIT8_ALCDB</name>
<dbReference type="NCBIfam" id="TIGR02795">
    <property type="entry name" value="tol_pal_ybgF"/>
    <property type="match status" value="1"/>
</dbReference>
<dbReference type="InterPro" id="IPR011990">
    <property type="entry name" value="TPR-like_helical_dom_sf"/>
</dbReference>
<keyword evidence="2" id="KW-0175">Coiled coil</keyword>
<dbReference type="GO" id="GO:0043093">
    <property type="term" value="P:FtsZ-dependent cytokinesis"/>
    <property type="evidence" value="ECO:0007669"/>
    <property type="project" value="UniProtKB-UniRule"/>
</dbReference>
<dbReference type="InterPro" id="IPR034706">
    <property type="entry name" value="CpoB"/>
</dbReference>
<dbReference type="KEGG" id="adi:B5T_03224"/>
<dbReference type="InterPro" id="IPR032519">
    <property type="entry name" value="YbgF_tri"/>
</dbReference>
<dbReference type="HOGENOM" id="CLU_044315_2_1_6"/>
<reference evidence="6 7" key="1">
    <citation type="journal article" date="2012" name="J. Bacteriol.">
        <title>Complete genome sequence of Alcanivorax dieselolei type strain B5.</title>
        <authorList>
            <person name="Lai Q."/>
            <person name="Li W."/>
            <person name="Shao Z."/>
        </authorList>
    </citation>
    <scope>NUCLEOTIDE SEQUENCE [LARGE SCALE GENOMIC DNA]</scope>
    <source>
        <strain evidence="7">DSM 16502 / CGMCC 1.3690 / B-5</strain>
    </source>
</reference>
<dbReference type="InterPro" id="IPR039565">
    <property type="entry name" value="BamD-like"/>
</dbReference>
<dbReference type="EMBL" id="CP003466">
    <property type="protein sequence ID" value="AFT71491.1"/>
    <property type="molecule type" value="Genomic_DNA"/>
</dbReference>
<evidence type="ECO:0000256" key="3">
    <source>
        <dbReference type="SAM" id="MobiDB-lite"/>
    </source>
</evidence>
<dbReference type="GO" id="GO:0030288">
    <property type="term" value="C:outer membrane-bounded periplasmic space"/>
    <property type="evidence" value="ECO:0007669"/>
    <property type="project" value="UniProtKB-UniRule"/>
</dbReference>
<feature type="domain" description="Outer membrane lipoprotein BamD-like" evidence="4">
    <location>
        <begin position="140"/>
        <end position="262"/>
    </location>
</feature>
<sequence precursor="true">MMLKQAINRLATHGFIGALLAGAVITAQAQTGPLSVEDRSGSRGGARTVAAEPAGGNDGVIMLMQQMQQYEEQLQDLQGQIERLRHEVDRLKAAERERYLDLDTRINALVESTAPAPADSENATGDGEEGGEPAADPQADRQAYNDAQRKLLDRDFEGAVPALETYLEEYPNGRYRPQAHFWLGEAYSNLKSPQLTKAREQFSKVVDDYPDHSRAPTSLYKLASLQARGGSTVQARDTLNRLVKQYPDSSEAELAKAMLKQLGN</sequence>
<evidence type="ECO:0000256" key="1">
    <source>
        <dbReference type="ARBA" id="ARBA00022729"/>
    </source>
</evidence>
<dbReference type="PATRIC" id="fig|930169.3.peg.3178"/>